<comment type="caution">
    <text evidence="2">The sequence shown here is derived from an EMBL/GenBank/DDBJ whole genome shotgun (WGS) entry which is preliminary data.</text>
</comment>
<feature type="repeat" description="ANK" evidence="1">
    <location>
        <begin position="319"/>
        <end position="351"/>
    </location>
</feature>
<evidence type="ECO:0000313" key="3">
    <source>
        <dbReference type="Proteomes" id="UP001347796"/>
    </source>
</evidence>
<feature type="repeat" description="ANK" evidence="1">
    <location>
        <begin position="183"/>
        <end position="215"/>
    </location>
</feature>
<gene>
    <name evidence="2" type="ORF">SNE40_017704</name>
</gene>
<feature type="repeat" description="ANK" evidence="1">
    <location>
        <begin position="585"/>
        <end position="617"/>
    </location>
</feature>
<accession>A0AAN8JER3</accession>
<dbReference type="PROSITE" id="PS50088">
    <property type="entry name" value="ANK_REPEAT"/>
    <property type="match status" value="9"/>
</dbReference>
<dbReference type="Proteomes" id="UP001347796">
    <property type="component" value="Unassembled WGS sequence"/>
</dbReference>
<feature type="repeat" description="ANK" evidence="1">
    <location>
        <begin position="47"/>
        <end position="79"/>
    </location>
</feature>
<reference evidence="2 3" key="1">
    <citation type="submission" date="2024-01" db="EMBL/GenBank/DDBJ databases">
        <title>The genome of the rayed Mediterranean limpet Patella caerulea (Linnaeus, 1758).</title>
        <authorList>
            <person name="Anh-Thu Weber A."/>
            <person name="Halstead-Nussloch G."/>
        </authorList>
    </citation>
    <scope>NUCLEOTIDE SEQUENCE [LARGE SCALE GENOMIC DNA]</scope>
    <source>
        <strain evidence="2">AATW-2023a</strain>
        <tissue evidence="2">Whole specimen</tissue>
    </source>
</reference>
<keyword evidence="1" id="KW-0040">ANK repeat</keyword>
<dbReference type="AlphaFoldDB" id="A0AAN8JER3"/>
<evidence type="ECO:0000313" key="2">
    <source>
        <dbReference type="EMBL" id="KAK6174426.1"/>
    </source>
</evidence>
<name>A0AAN8JER3_PATCE</name>
<feature type="repeat" description="ANK" evidence="1">
    <location>
        <begin position="722"/>
        <end position="754"/>
    </location>
</feature>
<dbReference type="InterPro" id="IPR002110">
    <property type="entry name" value="Ankyrin_rpt"/>
</dbReference>
<dbReference type="Pfam" id="PF00023">
    <property type="entry name" value="Ank"/>
    <property type="match status" value="1"/>
</dbReference>
<protein>
    <recommendedName>
        <fullName evidence="4">Ankyrin repeat protein</fullName>
    </recommendedName>
</protein>
<dbReference type="Pfam" id="PF12796">
    <property type="entry name" value="Ank_2"/>
    <property type="match status" value="6"/>
</dbReference>
<sequence>MEQPLQLIFPEKQQTTCIIDSPRRIATYPVKIYQGTINGNINNGHRDKNYALQEACRNGTLGDVKHLIDQGADISCKDVYGRTCILLCSTSLFESIEKIELLMLKGGNGHDTDYNNETMLHLACRNGTLETVRHLINQGFDIHTKGRIGRTCILLCSQSQTQATEKIELLRLNGCNMFDIDEDEHTMLHLACMSGTLETVRHLISLGLDINAKCRINGTCILHCGQSETQTIEKIEFLMSKGGNINDTDFQNNGILHIDCALGTLDTVKHLLDLGLNINTKGFKGSTCMLCSCQSETQAIEKIELLRTRGGNMYDTDDDHSGMLHAACISSNLDTVKYLIDLGLDMNAKDINGSTGILYSCQSKTQAIEKIEFLRLKGANLYDTDENNNGVLHLTCISGTLDTLEYLIDLGLDINTKGFNGSTCILSASKSKTQAIAKIELLRLNGATVHDTDFQNNNILHIACAFGTLDTVSYLIDLGLDINSKGLKGRKSTLHCCQSETQPIEKIELLRSKGASVYDNDDDNNGMLHLACCFGTLDTVKYLINLGLDINMKGYKGRKCMFMCSESEKQATDKIELLRSKGGTISNAVLHRACAFGTLDTVRYLLDLGFDINTRGHKGRTCILQCCKSKRQAVEKIELVRSKGGNLYDTDDNNNGVLELACVSGTIDTVGYLIGLGLDINNKGFQGRSCILLCSESKIQAIDKIELLRSHGGNIHDRDDMNNGSMLHIACANGTVDAVNYLVKQGLDIRTKDESGNTPVSLSFRSGVQSHEKVEYLRSKGAKLPLSMRPMYHIRKALKQKFHRK</sequence>
<dbReference type="PROSITE" id="PS50297">
    <property type="entry name" value="ANK_REP_REGION"/>
    <property type="match status" value="6"/>
</dbReference>
<dbReference type="SUPFAM" id="SSF48403">
    <property type="entry name" value="Ankyrin repeat"/>
    <property type="match status" value="3"/>
</dbReference>
<proteinExistence type="predicted"/>
<feature type="repeat" description="ANK" evidence="1">
    <location>
        <begin position="455"/>
        <end position="487"/>
    </location>
</feature>
<keyword evidence="3" id="KW-1185">Reference proteome</keyword>
<dbReference type="InterPro" id="IPR036770">
    <property type="entry name" value="Ankyrin_rpt-contain_sf"/>
</dbReference>
<dbReference type="Gene3D" id="1.25.40.20">
    <property type="entry name" value="Ankyrin repeat-containing domain"/>
    <property type="match status" value="4"/>
</dbReference>
<dbReference type="SMART" id="SM00248">
    <property type="entry name" value="ANK"/>
    <property type="match status" value="20"/>
</dbReference>
<evidence type="ECO:0000256" key="1">
    <source>
        <dbReference type="PROSITE-ProRule" id="PRU00023"/>
    </source>
</evidence>
<dbReference type="EMBL" id="JAZGQO010000011">
    <property type="protein sequence ID" value="KAK6174426.1"/>
    <property type="molecule type" value="Genomic_DNA"/>
</dbReference>
<feature type="repeat" description="ANK" evidence="1">
    <location>
        <begin position="115"/>
        <end position="147"/>
    </location>
</feature>
<feature type="repeat" description="ANK" evidence="1">
    <location>
        <begin position="523"/>
        <end position="555"/>
    </location>
</feature>
<evidence type="ECO:0008006" key="4">
    <source>
        <dbReference type="Google" id="ProtNLM"/>
    </source>
</evidence>
<feature type="repeat" description="ANK" evidence="1">
    <location>
        <begin position="387"/>
        <end position="419"/>
    </location>
</feature>
<dbReference type="PANTHER" id="PTHR44207">
    <property type="entry name" value="SURFACE ANTIGEN BSPA-LIKE-RELATED"/>
    <property type="match status" value="1"/>
</dbReference>
<organism evidence="2 3">
    <name type="scientific">Patella caerulea</name>
    <name type="common">Rayed Mediterranean limpet</name>
    <dbReference type="NCBI Taxonomy" id="87958"/>
    <lineage>
        <taxon>Eukaryota</taxon>
        <taxon>Metazoa</taxon>
        <taxon>Spiralia</taxon>
        <taxon>Lophotrochozoa</taxon>
        <taxon>Mollusca</taxon>
        <taxon>Gastropoda</taxon>
        <taxon>Patellogastropoda</taxon>
        <taxon>Patelloidea</taxon>
        <taxon>Patellidae</taxon>
        <taxon>Patella</taxon>
    </lineage>
</organism>